<proteinExistence type="predicted"/>
<reference evidence="1 2" key="1">
    <citation type="submission" date="2015-01" db="EMBL/GenBank/DDBJ databases">
        <title>Genome Sequencing of Rickettsiales.</title>
        <authorList>
            <person name="Daugherty S.C."/>
            <person name="Su Q."/>
            <person name="Abolude K."/>
            <person name="Beier-Sexton M."/>
            <person name="Carlyon J.A."/>
            <person name="Carter R."/>
            <person name="Day N.P."/>
            <person name="Dumler S.J."/>
            <person name="Dyachenko V."/>
            <person name="Godinez A."/>
            <person name="Kurtti T.J."/>
            <person name="Lichay M."/>
            <person name="Mullins K.E."/>
            <person name="Ott S."/>
            <person name="Pappas-Brown V."/>
            <person name="Paris D.H."/>
            <person name="Patel P."/>
            <person name="Richards A.L."/>
            <person name="Sadzewicz L."/>
            <person name="Sears K."/>
            <person name="Seidman D."/>
            <person name="Sengamalay N."/>
            <person name="Stenos J."/>
            <person name="Tallon L.J."/>
            <person name="Vincent G."/>
            <person name="Fraser C.M."/>
            <person name="Munderloh U."/>
            <person name="Dunning-Hotopp J.C."/>
        </authorList>
    </citation>
    <scope>NUCLEOTIDE SEQUENCE [LARGE SCALE GENOMIC DNA]</scope>
    <source>
        <strain evidence="1 2">NCH-1</strain>
    </source>
</reference>
<sequence>MGVRFSDNGIIKSVKDIHRNILFQDHPEALAIHMLRDHVYPATDNTNATAYKI</sequence>
<comment type="caution">
    <text evidence="1">The sequence shown here is derived from an EMBL/GenBank/DDBJ whole genome shotgun (WGS) entry which is preliminary data.</text>
</comment>
<dbReference type="PATRIC" id="fig|1359161.3.peg.1201"/>
<dbReference type="EMBL" id="LANT01000008">
    <property type="protein sequence ID" value="KJV63105.1"/>
    <property type="molecule type" value="Genomic_DNA"/>
</dbReference>
<organism evidence="1 2">
    <name type="scientific">Anaplasma phagocytophilum str. NCH-1</name>
    <dbReference type="NCBI Taxonomy" id="1359161"/>
    <lineage>
        <taxon>Bacteria</taxon>
        <taxon>Pseudomonadati</taxon>
        <taxon>Pseudomonadota</taxon>
        <taxon>Alphaproteobacteria</taxon>
        <taxon>Rickettsiales</taxon>
        <taxon>Anaplasmataceae</taxon>
        <taxon>Anaplasma</taxon>
        <taxon>phagocytophilum group</taxon>
    </lineage>
</organism>
<dbReference type="AlphaFoldDB" id="A0A0F3N4X2"/>
<dbReference type="RefSeq" id="WP_011450853.1">
    <property type="nucleotide sequence ID" value="NZ_LANT01000008.1"/>
</dbReference>
<dbReference type="Proteomes" id="UP000033754">
    <property type="component" value="Unassembled WGS sequence"/>
</dbReference>
<accession>A0A0F3N4X2</accession>
<gene>
    <name evidence="1" type="ORF">EPHNCH_1073</name>
</gene>
<name>A0A0F3N4X2_ANAPH</name>
<evidence type="ECO:0000313" key="1">
    <source>
        <dbReference type="EMBL" id="KJV63105.1"/>
    </source>
</evidence>
<evidence type="ECO:0000313" key="2">
    <source>
        <dbReference type="Proteomes" id="UP000033754"/>
    </source>
</evidence>
<protein>
    <submittedName>
        <fullName evidence="1">Uncharacterized protein</fullName>
    </submittedName>
</protein>